<evidence type="ECO:0000313" key="2">
    <source>
        <dbReference type="Proteomes" id="UP001302602"/>
    </source>
</evidence>
<dbReference type="Pfam" id="PF20174">
    <property type="entry name" value="DUF6540"/>
    <property type="match status" value="1"/>
</dbReference>
<dbReference type="InterPro" id="IPR046670">
    <property type="entry name" value="DUF6540"/>
</dbReference>
<evidence type="ECO:0000313" key="1">
    <source>
        <dbReference type="EMBL" id="KAK4119818.1"/>
    </source>
</evidence>
<dbReference type="EMBL" id="MU853244">
    <property type="protein sequence ID" value="KAK4119818.1"/>
    <property type="molecule type" value="Genomic_DNA"/>
</dbReference>
<dbReference type="Proteomes" id="UP001302602">
    <property type="component" value="Unassembled WGS sequence"/>
</dbReference>
<keyword evidence="2" id="KW-1185">Reference proteome</keyword>
<dbReference type="AlphaFoldDB" id="A0AAN6TSB4"/>
<comment type="caution">
    <text evidence="1">The sequence shown here is derived from an EMBL/GenBank/DDBJ whole genome shotgun (WGS) entry which is preliminary data.</text>
</comment>
<reference evidence="1" key="2">
    <citation type="submission" date="2023-05" db="EMBL/GenBank/DDBJ databases">
        <authorList>
            <consortium name="Lawrence Berkeley National Laboratory"/>
            <person name="Steindorff A."/>
            <person name="Hensen N."/>
            <person name="Bonometti L."/>
            <person name="Westerberg I."/>
            <person name="Brannstrom I.O."/>
            <person name="Guillou S."/>
            <person name="Cros-Aarteil S."/>
            <person name="Calhoun S."/>
            <person name="Haridas S."/>
            <person name="Kuo A."/>
            <person name="Mondo S."/>
            <person name="Pangilinan J."/>
            <person name="Riley R."/>
            <person name="Labutti K."/>
            <person name="Andreopoulos B."/>
            <person name="Lipzen A."/>
            <person name="Chen C."/>
            <person name="Yanf M."/>
            <person name="Daum C."/>
            <person name="Ng V."/>
            <person name="Clum A."/>
            <person name="Ohm R."/>
            <person name="Martin F."/>
            <person name="Silar P."/>
            <person name="Natvig D."/>
            <person name="Lalanne C."/>
            <person name="Gautier V."/>
            <person name="Ament-Velasquez S.L."/>
            <person name="Kruys A."/>
            <person name="Hutchinson M.I."/>
            <person name="Powell A.J."/>
            <person name="Barry K."/>
            <person name="Miller A.N."/>
            <person name="Grigoriev I.V."/>
            <person name="Debuchy R."/>
            <person name="Gladieux P."/>
            <person name="Thoren M.H."/>
            <person name="Johannesson H."/>
        </authorList>
    </citation>
    <scope>NUCLEOTIDE SEQUENCE</scope>
    <source>
        <strain evidence="1">CBS 731.68</strain>
    </source>
</reference>
<organism evidence="1 2">
    <name type="scientific">Parathielavia appendiculata</name>
    <dbReference type="NCBI Taxonomy" id="2587402"/>
    <lineage>
        <taxon>Eukaryota</taxon>
        <taxon>Fungi</taxon>
        <taxon>Dikarya</taxon>
        <taxon>Ascomycota</taxon>
        <taxon>Pezizomycotina</taxon>
        <taxon>Sordariomycetes</taxon>
        <taxon>Sordariomycetidae</taxon>
        <taxon>Sordariales</taxon>
        <taxon>Chaetomiaceae</taxon>
        <taxon>Parathielavia</taxon>
    </lineage>
</organism>
<accession>A0AAN6TSB4</accession>
<gene>
    <name evidence="1" type="ORF">N657DRAFT_637019</name>
</gene>
<protein>
    <submittedName>
        <fullName evidence="1">Uncharacterized protein</fullName>
    </submittedName>
</protein>
<reference evidence="1" key="1">
    <citation type="journal article" date="2023" name="Mol. Phylogenet. Evol.">
        <title>Genome-scale phylogeny and comparative genomics of the fungal order Sordariales.</title>
        <authorList>
            <person name="Hensen N."/>
            <person name="Bonometti L."/>
            <person name="Westerberg I."/>
            <person name="Brannstrom I.O."/>
            <person name="Guillou S."/>
            <person name="Cros-Aarteil S."/>
            <person name="Calhoun S."/>
            <person name="Haridas S."/>
            <person name="Kuo A."/>
            <person name="Mondo S."/>
            <person name="Pangilinan J."/>
            <person name="Riley R."/>
            <person name="LaButti K."/>
            <person name="Andreopoulos B."/>
            <person name="Lipzen A."/>
            <person name="Chen C."/>
            <person name="Yan M."/>
            <person name="Daum C."/>
            <person name="Ng V."/>
            <person name="Clum A."/>
            <person name="Steindorff A."/>
            <person name="Ohm R.A."/>
            <person name="Martin F."/>
            <person name="Silar P."/>
            <person name="Natvig D.O."/>
            <person name="Lalanne C."/>
            <person name="Gautier V."/>
            <person name="Ament-Velasquez S.L."/>
            <person name="Kruys A."/>
            <person name="Hutchinson M.I."/>
            <person name="Powell A.J."/>
            <person name="Barry K."/>
            <person name="Miller A.N."/>
            <person name="Grigoriev I.V."/>
            <person name="Debuchy R."/>
            <person name="Gladieux P."/>
            <person name="Hiltunen Thoren M."/>
            <person name="Johannesson H."/>
        </authorList>
    </citation>
    <scope>NUCLEOTIDE SEQUENCE</scope>
    <source>
        <strain evidence="1">CBS 731.68</strain>
    </source>
</reference>
<sequence length="144" mass="16262">MSASTAPSQYKVFKLKFRLSMQDPDMPQPRYHHLIFVESNPQNGSGIKFHVTGDITSANGMVYQSVAYHDPKNSATLHSSELLGYTDAANFKAKFDNVFRACPPPPQQKSFNVKTMKMEPFKIKTPLTFYGPGETRKPLRKCTE</sequence>
<dbReference type="RefSeq" id="XP_062643591.1">
    <property type="nucleotide sequence ID" value="XM_062791481.1"/>
</dbReference>
<dbReference type="GeneID" id="87828250"/>
<proteinExistence type="predicted"/>
<name>A0AAN6TSB4_9PEZI</name>